<reference evidence="1" key="1">
    <citation type="submission" date="2022-04" db="EMBL/GenBank/DDBJ databases">
        <title>Chromosome-scale genome assembly of Holotrichia oblita Faldermann.</title>
        <authorList>
            <person name="Rongchong L."/>
        </authorList>
    </citation>
    <scope>NUCLEOTIDE SEQUENCE</scope>
    <source>
        <strain evidence="1">81SQS9</strain>
    </source>
</reference>
<comment type="caution">
    <text evidence="1">The sequence shown here is derived from an EMBL/GenBank/DDBJ whole genome shotgun (WGS) entry which is preliminary data.</text>
</comment>
<protein>
    <submittedName>
        <fullName evidence="1">Uncharacterized protein</fullName>
    </submittedName>
</protein>
<accession>A0ACB9T0E1</accession>
<organism evidence="1 2">
    <name type="scientific">Holotrichia oblita</name>
    <name type="common">Chafer beetle</name>
    <dbReference type="NCBI Taxonomy" id="644536"/>
    <lineage>
        <taxon>Eukaryota</taxon>
        <taxon>Metazoa</taxon>
        <taxon>Ecdysozoa</taxon>
        <taxon>Arthropoda</taxon>
        <taxon>Hexapoda</taxon>
        <taxon>Insecta</taxon>
        <taxon>Pterygota</taxon>
        <taxon>Neoptera</taxon>
        <taxon>Endopterygota</taxon>
        <taxon>Coleoptera</taxon>
        <taxon>Polyphaga</taxon>
        <taxon>Scarabaeiformia</taxon>
        <taxon>Scarabaeidae</taxon>
        <taxon>Melolonthinae</taxon>
        <taxon>Holotrichia</taxon>
    </lineage>
</organism>
<dbReference type="Proteomes" id="UP001056778">
    <property type="component" value="Chromosome 6"/>
</dbReference>
<dbReference type="EMBL" id="CM043020">
    <property type="protein sequence ID" value="KAI4460255.1"/>
    <property type="molecule type" value="Genomic_DNA"/>
</dbReference>
<gene>
    <name evidence="1" type="ORF">MML48_6g00008898</name>
</gene>
<evidence type="ECO:0000313" key="2">
    <source>
        <dbReference type="Proteomes" id="UP001056778"/>
    </source>
</evidence>
<sequence>MEFDLVCCVLVTIFLNRANIAECKNSLANLKITKMQMCDPSVNYPLMMTNEIRTEGDKQYLSGKGDFKIDFGADSEYKMTANIKKTRETAEFSPLLTFDEPDTCAAIKKYLGDFFNDLEKTAGIEPGKCPFEKGTYEVKDYLLDFTKISYQAVPEGILQVTQIITNKDTKEVPNSCIKGLELVPPVRRNQTGMEPKQVVTILFLIGGIARGEDVPETFPFKIIEMGMCDPKIEYPMMLDYKITEKNGKQYLTGKSNLKVDFGQDSDFNVTVFLKRTDEEEFAQLMTVYEEDTCSAMYKYIGDMVDDMEKAVNIKPGTCPVPKGTYGLNEYYLDLSQIPLNFIPEGIIRTIFTITNKNTKEVLLCYSTEIENLPG</sequence>
<name>A0ACB9T0E1_HOLOL</name>
<keyword evidence="2" id="KW-1185">Reference proteome</keyword>
<proteinExistence type="predicted"/>
<evidence type="ECO:0000313" key="1">
    <source>
        <dbReference type="EMBL" id="KAI4460255.1"/>
    </source>
</evidence>